<accession>A0A9Q0AGI1</accession>
<dbReference type="EMBL" id="JAFIMR010000057">
    <property type="protein sequence ID" value="KAI1853441.1"/>
    <property type="molecule type" value="Genomic_DNA"/>
</dbReference>
<comment type="caution">
    <text evidence="1">The sequence shown here is derived from an EMBL/GenBank/DDBJ whole genome shotgun (WGS) entry which is preliminary data.</text>
</comment>
<gene>
    <name evidence="1" type="ORF">JX265_012732</name>
</gene>
<dbReference type="Proteomes" id="UP000829685">
    <property type="component" value="Unassembled WGS sequence"/>
</dbReference>
<name>A0A9Q0AGI1_9PEZI</name>
<proteinExistence type="predicted"/>
<keyword evidence="2" id="KW-1185">Reference proteome</keyword>
<reference evidence="1" key="1">
    <citation type="submission" date="2021-03" db="EMBL/GenBank/DDBJ databases">
        <title>Revisited historic fungal species revealed as producer of novel bioactive compounds through whole genome sequencing and comparative genomics.</title>
        <authorList>
            <person name="Vignolle G.A."/>
            <person name="Hochenegger N."/>
            <person name="Mach R.L."/>
            <person name="Mach-Aigner A.R."/>
            <person name="Javad Rahimi M."/>
            <person name="Salim K.A."/>
            <person name="Chan C.M."/>
            <person name="Lim L.B.L."/>
            <person name="Cai F."/>
            <person name="Druzhinina I.S."/>
            <person name="U'Ren J.M."/>
            <person name="Derntl C."/>
        </authorList>
    </citation>
    <scope>NUCLEOTIDE SEQUENCE</scope>
    <source>
        <strain evidence="1">TUCIM 5799</strain>
    </source>
</reference>
<sequence length="180" mass="19018">MLNDLNTVATGILNSTLLTPEKTTKWLKPTKHTAHLNHSVGGAGVVMGVYTKSSGSGSKRGAMVLILHYGAGFDLIVEFVPPLWSRWKQLALDAVVRELLPALKARTAAGAKASFSGTYRSTDSGLNMTLNAGINGDVSSLNIMEQISNGAEILANQGAAFSTTGGLRFLPFIAERSSNK</sequence>
<organism evidence="1 2">
    <name type="scientific">Neoarthrinium moseri</name>
    <dbReference type="NCBI Taxonomy" id="1658444"/>
    <lineage>
        <taxon>Eukaryota</taxon>
        <taxon>Fungi</taxon>
        <taxon>Dikarya</taxon>
        <taxon>Ascomycota</taxon>
        <taxon>Pezizomycotina</taxon>
        <taxon>Sordariomycetes</taxon>
        <taxon>Xylariomycetidae</taxon>
        <taxon>Amphisphaeriales</taxon>
        <taxon>Apiosporaceae</taxon>
        <taxon>Neoarthrinium</taxon>
    </lineage>
</organism>
<evidence type="ECO:0000313" key="2">
    <source>
        <dbReference type="Proteomes" id="UP000829685"/>
    </source>
</evidence>
<dbReference type="AlphaFoldDB" id="A0A9Q0AGI1"/>
<evidence type="ECO:0000313" key="1">
    <source>
        <dbReference type="EMBL" id="KAI1853441.1"/>
    </source>
</evidence>
<protein>
    <submittedName>
        <fullName evidence="1">Uncharacterized protein</fullName>
    </submittedName>
</protein>